<evidence type="ECO:0000313" key="3">
    <source>
        <dbReference type="Proteomes" id="UP000007029"/>
    </source>
</evidence>
<name>Q165B9_ROSDO</name>
<dbReference type="RefSeq" id="WP_011569040.1">
    <property type="nucleotide sequence ID" value="NC_008209.1"/>
</dbReference>
<gene>
    <name evidence="2" type="ordered locus">RD1_2900</name>
</gene>
<dbReference type="Proteomes" id="UP000007029">
    <property type="component" value="Chromosome"/>
</dbReference>
<dbReference type="KEGG" id="rde:RD1_2900"/>
<reference evidence="2 3" key="1">
    <citation type="journal article" date="2007" name="J. Bacteriol.">
        <title>The complete genome sequence of Roseobacter denitrificans reveals a mixotrophic rather than photosynthetic metabolism.</title>
        <authorList>
            <person name="Swingley W.D."/>
            <person name="Sadekar S."/>
            <person name="Mastrian S.D."/>
            <person name="Matthies H.J."/>
            <person name="Hao J."/>
            <person name="Ramos H."/>
            <person name="Acharya C.R."/>
            <person name="Conrad A.L."/>
            <person name="Taylor H.L."/>
            <person name="Dejesa L.C."/>
            <person name="Shah M.K."/>
            <person name="O'huallachain M.E."/>
            <person name="Lince M.T."/>
            <person name="Blankenship R.E."/>
            <person name="Beatty J.T."/>
            <person name="Touchman J.W."/>
        </authorList>
    </citation>
    <scope>NUCLEOTIDE SEQUENCE [LARGE SCALE GENOMIC DNA]</scope>
    <source>
        <strain evidence="3">ATCC 33942 / OCh 114</strain>
    </source>
</reference>
<dbReference type="Pfam" id="PF11748">
    <property type="entry name" value="DUF3306"/>
    <property type="match status" value="1"/>
</dbReference>
<dbReference type="InterPro" id="IPR021735">
    <property type="entry name" value="DUF3306"/>
</dbReference>
<proteinExistence type="predicted"/>
<dbReference type="HOGENOM" id="CLU_099834_0_0_5"/>
<evidence type="ECO:0000313" key="2">
    <source>
        <dbReference type="EMBL" id="ABG32424.1"/>
    </source>
</evidence>
<evidence type="ECO:0000256" key="1">
    <source>
        <dbReference type="SAM" id="MobiDB-lite"/>
    </source>
</evidence>
<sequence length="201" mass="22294">MSGKTTFWARRRAAVQAEADAELRATEEAQAQARAEALAEKDDAEVLQEMGLPDPALLQQGDDFSAFMARDVPERLRRQALRTLWRSNPVLACVDGLNEYDDDYRAAMLLSEPVKTAYQVGKGMTKHIEEMQRQAEAAEATEEESVAEVEDDAVIAQVQESDVPAVEQEEPAPARSEHSAEAEEAAPSPRRMRFQFEEASA</sequence>
<accession>Q165B9</accession>
<dbReference type="EMBL" id="CP000362">
    <property type="protein sequence ID" value="ABG32424.1"/>
    <property type="molecule type" value="Genomic_DNA"/>
</dbReference>
<dbReference type="eggNOG" id="ENOG503302S">
    <property type="taxonomic scope" value="Bacteria"/>
</dbReference>
<dbReference type="STRING" id="375451.RD1_2900"/>
<protein>
    <recommendedName>
        <fullName evidence="4">DUF3306 domain-containing protein</fullName>
    </recommendedName>
</protein>
<feature type="region of interest" description="Disordered" evidence="1">
    <location>
        <begin position="158"/>
        <end position="201"/>
    </location>
</feature>
<evidence type="ECO:0008006" key="4">
    <source>
        <dbReference type="Google" id="ProtNLM"/>
    </source>
</evidence>
<organism evidence="2 3">
    <name type="scientific">Roseobacter denitrificans (strain ATCC 33942 / OCh 114)</name>
    <name type="common">Erythrobacter sp. (strain OCh 114)</name>
    <name type="synonym">Roseobacter denitrificans</name>
    <dbReference type="NCBI Taxonomy" id="375451"/>
    <lineage>
        <taxon>Bacteria</taxon>
        <taxon>Pseudomonadati</taxon>
        <taxon>Pseudomonadota</taxon>
        <taxon>Alphaproteobacteria</taxon>
        <taxon>Rhodobacterales</taxon>
        <taxon>Roseobacteraceae</taxon>
        <taxon>Roseobacter</taxon>
    </lineage>
</organism>
<keyword evidence="3" id="KW-1185">Reference proteome</keyword>
<dbReference type="AlphaFoldDB" id="Q165B9"/>
<dbReference type="OrthoDB" id="8100830at2"/>